<dbReference type="InterPro" id="IPR036052">
    <property type="entry name" value="TrpB-like_PALP_sf"/>
</dbReference>
<dbReference type="SUPFAM" id="SSF53686">
    <property type="entry name" value="Tryptophan synthase beta subunit-like PLP-dependent enzymes"/>
    <property type="match status" value="1"/>
</dbReference>
<evidence type="ECO:0008006" key="2">
    <source>
        <dbReference type="Google" id="ProtNLM"/>
    </source>
</evidence>
<dbReference type="AlphaFoldDB" id="X1TMT5"/>
<comment type="caution">
    <text evidence="1">The sequence shown here is derived from an EMBL/GenBank/DDBJ whole genome shotgun (WGS) entry which is preliminary data.</text>
</comment>
<feature type="non-terminal residue" evidence="1">
    <location>
        <position position="1"/>
    </location>
</feature>
<proteinExistence type="predicted"/>
<dbReference type="EMBL" id="BARW01034449">
    <property type="protein sequence ID" value="GAJ06549.1"/>
    <property type="molecule type" value="Genomic_DNA"/>
</dbReference>
<dbReference type="Gene3D" id="3.40.50.1100">
    <property type="match status" value="1"/>
</dbReference>
<reference evidence="1" key="1">
    <citation type="journal article" date="2014" name="Front. Microbiol.">
        <title>High frequency of phylogenetically diverse reductive dehalogenase-homologous genes in deep subseafloor sedimentary metagenomes.</title>
        <authorList>
            <person name="Kawai M."/>
            <person name="Futagami T."/>
            <person name="Toyoda A."/>
            <person name="Takaki Y."/>
            <person name="Nishi S."/>
            <person name="Hori S."/>
            <person name="Arai W."/>
            <person name="Tsubouchi T."/>
            <person name="Morono Y."/>
            <person name="Uchiyama I."/>
            <person name="Ito T."/>
            <person name="Fujiyama A."/>
            <person name="Inagaki F."/>
            <person name="Takami H."/>
        </authorList>
    </citation>
    <scope>NUCLEOTIDE SEQUENCE</scope>
    <source>
        <strain evidence="1">Expedition CK06-06</strain>
    </source>
</reference>
<sequence length="32" mass="3451">TITGVGRYLKAKNPKIKIIGVDAATSKIIKPR</sequence>
<accession>X1TMT5</accession>
<gene>
    <name evidence="1" type="ORF">S12H4_53996</name>
</gene>
<evidence type="ECO:0000313" key="1">
    <source>
        <dbReference type="EMBL" id="GAJ06549.1"/>
    </source>
</evidence>
<name>X1TMT5_9ZZZZ</name>
<organism evidence="1">
    <name type="scientific">marine sediment metagenome</name>
    <dbReference type="NCBI Taxonomy" id="412755"/>
    <lineage>
        <taxon>unclassified sequences</taxon>
        <taxon>metagenomes</taxon>
        <taxon>ecological metagenomes</taxon>
    </lineage>
</organism>
<protein>
    <recommendedName>
        <fullName evidence="2">Tryptophan synthase beta chain-like PALP domain-containing protein</fullName>
    </recommendedName>
</protein>